<proteinExistence type="predicted"/>
<dbReference type="EMBL" id="KQ434791">
    <property type="protein sequence ID" value="KZC05382.1"/>
    <property type="molecule type" value="Genomic_DNA"/>
</dbReference>
<dbReference type="AlphaFoldDB" id="A0A154P0N0"/>
<dbReference type="STRING" id="178035.A0A154P0N0"/>
<dbReference type="SUPFAM" id="SSF52029">
    <property type="entry name" value="GroEL apical domain-like"/>
    <property type="match status" value="1"/>
</dbReference>
<protein>
    <submittedName>
        <fullName evidence="2">T-complex protein 1 subunit gamma</fullName>
    </submittedName>
</protein>
<dbReference type="OrthoDB" id="275057at2759"/>
<accession>A0A154P0N0</accession>
<feature type="transmembrane region" description="Helical" evidence="1">
    <location>
        <begin position="28"/>
        <end position="46"/>
    </location>
</feature>
<dbReference type="Gene3D" id="3.50.7.10">
    <property type="entry name" value="GroEL"/>
    <property type="match status" value="1"/>
</dbReference>
<keyword evidence="1" id="KW-0472">Membrane</keyword>
<name>A0A154P0N0_DUFNO</name>
<keyword evidence="3" id="KW-1185">Reference proteome</keyword>
<sequence>MMEDDWKKPKAAAERDVMIQRARIAKTLAKFCYVVVVLLTFTVIFLQKLDTVYIIKLEENGTKGIDTKHCEKVEEILSGTVEDTTVLIGVTIKKNVSHQKAKRYIQDPGIVLLACPLEYKKGEWRSSGNGKIKTFDRESNSAGVEQWPCNAVAQALEEFCRGMMKSTPLKN</sequence>
<reference evidence="2 3" key="1">
    <citation type="submission" date="2015-07" db="EMBL/GenBank/DDBJ databases">
        <title>The genome of Dufourea novaeangliae.</title>
        <authorList>
            <person name="Pan H."/>
            <person name="Kapheim K."/>
        </authorList>
    </citation>
    <scope>NUCLEOTIDE SEQUENCE [LARGE SCALE GENOMIC DNA]</scope>
    <source>
        <strain evidence="2">0120121106</strain>
        <tissue evidence="2">Whole body</tissue>
    </source>
</reference>
<keyword evidence="1" id="KW-1133">Transmembrane helix</keyword>
<evidence type="ECO:0000256" key="1">
    <source>
        <dbReference type="SAM" id="Phobius"/>
    </source>
</evidence>
<gene>
    <name evidence="2" type="ORF">WN55_05412</name>
</gene>
<evidence type="ECO:0000313" key="2">
    <source>
        <dbReference type="EMBL" id="KZC05382.1"/>
    </source>
</evidence>
<evidence type="ECO:0000313" key="3">
    <source>
        <dbReference type="Proteomes" id="UP000076502"/>
    </source>
</evidence>
<dbReference type="Proteomes" id="UP000076502">
    <property type="component" value="Unassembled WGS sequence"/>
</dbReference>
<keyword evidence="1" id="KW-0812">Transmembrane</keyword>
<dbReference type="InterPro" id="IPR027409">
    <property type="entry name" value="GroEL-like_apical_dom_sf"/>
</dbReference>
<organism evidence="2 3">
    <name type="scientific">Dufourea novaeangliae</name>
    <name type="common">Sweat bee</name>
    <dbReference type="NCBI Taxonomy" id="178035"/>
    <lineage>
        <taxon>Eukaryota</taxon>
        <taxon>Metazoa</taxon>
        <taxon>Ecdysozoa</taxon>
        <taxon>Arthropoda</taxon>
        <taxon>Hexapoda</taxon>
        <taxon>Insecta</taxon>
        <taxon>Pterygota</taxon>
        <taxon>Neoptera</taxon>
        <taxon>Endopterygota</taxon>
        <taxon>Hymenoptera</taxon>
        <taxon>Apocrita</taxon>
        <taxon>Aculeata</taxon>
        <taxon>Apoidea</taxon>
        <taxon>Anthophila</taxon>
        <taxon>Halictidae</taxon>
        <taxon>Rophitinae</taxon>
        <taxon>Dufourea</taxon>
    </lineage>
</organism>